<dbReference type="AlphaFoldDB" id="A0A239KGF0"/>
<reference evidence="5" key="1">
    <citation type="submission" date="2017-06" db="EMBL/GenBank/DDBJ databases">
        <authorList>
            <person name="Varghese N."/>
            <person name="Submissions S."/>
        </authorList>
    </citation>
    <scope>NUCLEOTIDE SEQUENCE [LARGE SCALE GENOMIC DNA]</scope>
    <source>
        <strain evidence="5">JCM 23211</strain>
    </source>
</reference>
<keyword evidence="2" id="KW-0012">Acyltransferase</keyword>
<accession>A0A239KGF0</accession>
<name>A0A239KGF0_9NOCA</name>
<protein>
    <submittedName>
        <fullName evidence="4">Acetyltransferase (GNAT) family protein</fullName>
    </submittedName>
</protein>
<evidence type="ECO:0000313" key="4">
    <source>
        <dbReference type="EMBL" id="SNT16713.1"/>
    </source>
</evidence>
<dbReference type="Proteomes" id="UP000198327">
    <property type="component" value="Unassembled WGS sequence"/>
</dbReference>
<feature type="domain" description="N-acetyltransferase" evidence="3">
    <location>
        <begin position="2"/>
        <end position="138"/>
    </location>
</feature>
<proteinExistence type="predicted"/>
<organism evidence="4 5">
    <name type="scientific">Rhodococcoides kyotonense</name>
    <dbReference type="NCBI Taxonomy" id="398843"/>
    <lineage>
        <taxon>Bacteria</taxon>
        <taxon>Bacillati</taxon>
        <taxon>Actinomycetota</taxon>
        <taxon>Actinomycetes</taxon>
        <taxon>Mycobacteriales</taxon>
        <taxon>Nocardiaceae</taxon>
        <taxon>Rhodococcoides</taxon>
    </lineage>
</organism>
<dbReference type="Gene3D" id="3.40.630.30">
    <property type="match status" value="1"/>
</dbReference>
<evidence type="ECO:0000313" key="5">
    <source>
        <dbReference type="Proteomes" id="UP000198327"/>
    </source>
</evidence>
<dbReference type="GO" id="GO:0016747">
    <property type="term" value="F:acyltransferase activity, transferring groups other than amino-acyl groups"/>
    <property type="evidence" value="ECO:0007669"/>
    <property type="project" value="InterPro"/>
</dbReference>
<evidence type="ECO:0000256" key="2">
    <source>
        <dbReference type="ARBA" id="ARBA00023315"/>
    </source>
</evidence>
<keyword evidence="1 4" id="KW-0808">Transferase</keyword>
<dbReference type="PANTHER" id="PTHR43877">
    <property type="entry name" value="AMINOALKYLPHOSPHONATE N-ACETYLTRANSFERASE-RELATED-RELATED"/>
    <property type="match status" value="1"/>
</dbReference>
<dbReference type="InterPro" id="IPR050832">
    <property type="entry name" value="Bact_Acetyltransf"/>
</dbReference>
<dbReference type="InterPro" id="IPR000182">
    <property type="entry name" value="GNAT_dom"/>
</dbReference>
<dbReference type="RefSeq" id="WP_089248564.1">
    <property type="nucleotide sequence ID" value="NZ_FZOW01000010.1"/>
</dbReference>
<dbReference type="CDD" id="cd04301">
    <property type="entry name" value="NAT_SF"/>
    <property type="match status" value="1"/>
</dbReference>
<dbReference type="Pfam" id="PF00583">
    <property type="entry name" value="Acetyltransf_1"/>
    <property type="match status" value="1"/>
</dbReference>
<dbReference type="InterPro" id="IPR016181">
    <property type="entry name" value="Acyl_CoA_acyltransferase"/>
</dbReference>
<dbReference type="EMBL" id="FZOW01000010">
    <property type="protein sequence ID" value="SNT16713.1"/>
    <property type="molecule type" value="Genomic_DNA"/>
</dbReference>
<evidence type="ECO:0000259" key="3">
    <source>
        <dbReference type="PROSITE" id="PS51186"/>
    </source>
</evidence>
<gene>
    <name evidence="4" type="ORF">SAMN05421642_110128</name>
</gene>
<sequence>MTHYRRLGRGDTAVVLAAPHLFDAPPTQAWTDRFLTAAGHHLIFAFDGDTAVGFVSGVEMTHPDKGTEMFLYELGVDEPARGRGIGRALAQALVELARELGCYGAWTGTEHDNERALRTYRGTGASAEPGTTILVWEL</sequence>
<dbReference type="SUPFAM" id="SSF55729">
    <property type="entry name" value="Acyl-CoA N-acyltransferases (Nat)"/>
    <property type="match status" value="1"/>
</dbReference>
<dbReference type="OrthoDB" id="4774939at2"/>
<dbReference type="PROSITE" id="PS51186">
    <property type="entry name" value="GNAT"/>
    <property type="match status" value="1"/>
</dbReference>
<evidence type="ECO:0000256" key="1">
    <source>
        <dbReference type="ARBA" id="ARBA00022679"/>
    </source>
</evidence>
<keyword evidence="5" id="KW-1185">Reference proteome</keyword>